<sequence>MARGIEPEKPSGAVKDGQGQPASGELDQRLNRLEAELVKKGMFKKPASEEERSETASSVAQAMKLSSEFIAGIVVGAVLGWFIDRVAGTSPWGLIVFLLLGFAAGVLNVLRSVGYVADQGGIKTNAEKSDRK</sequence>
<keyword evidence="1" id="KW-0813">Transport</keyword>
<proteinExistence type="inferred from homology"/>
<feature type="transmembrane region" description="Helical" evidence="3">
    <location>
        <begin position="65"/>
        <end position="83"/>
    </location>
</feature>
<evidence type="ECO:0000256" key="2">
    <source>
        <dbReference type="SAM" id="MobiDB-lite"/>
    </source>
</evidence>
<dbReference type="GO" id="GO:0045259">
    <property type="term" value="C:proton-transporting ATP synthase complex"/>
    <property type="evidence" value="ECO:0007669"/>
    <property type="project" value="UniProtKB-UniRule"/>
</dbReference>
<dbReference type="GO" id="GO:1902600">
    <property type="term" value="P:proton transmembrane transport"/>
    <property type="evidence" value="ECO:0007669"/>
    <property type="project" value="UniProtKB-KW"/>
</dbReference>
<keyword evidence="1 3" id="KW-0472">Membrane</keyword>
<reference evidence="4 5" key="1">
    <citation type="submission" date="2020-05" db="EMBL/GenBank/DDBJ databases">
        <title>Draft Genome Sequence of Ochrobactrum soli Isolated from Stable Fly Gut.</title>
        <authorList>
            <person name="Pileggi M.T."/>
            <person name="Vazhakkala L.J."/>
            <person name="Wong C.N."/>
        </authorList>
    </citation>
    <scope>NUCLEOTIDE SEQUENCE [LARGE SCALE GENOMIC DNA]</scope>
    <source>
        <strain evidence="4 5">MTP-C0764</strain>
    </source>
</reference>
<comment type="function">
    <text evidence="1">A possible function for this protein is to guide the assembly of the membrane sector of the ATPase enzyme complex.</text>
</comment>
<keyword evidence="1" id="KW-0375">Hydrogen ion transport</keyword>
<keyword evidence="3" id="KW-1133">Transmembrane helix</keyword>
<keyword evidence="3" id="KW-0812">Transmembrane</keyword>
<dbReference type="InterPro" id="IPR016989">
    <property type="entry name" value="Atp1_alphaprobac"/>
</dbReference>
<dbReference type="EMBL" id="JABFCY010000001">
    <property type="protein sequence ID" value="NNU58733.1"/>
    <property type="molecule type" value="Genomic_DNA"/>
</dbReference>
<feature type="region of interest" description="Disordered" evidence="2">
    <location>
        <begin position="1"/>
        <end position="26"/>
    </location>
</feature>
<evidence type="ECO:0000256" key="3">
    <source>
        <dbReference type="SAM" id="Phobius"/>
    </source>
</evidence>
<evidence type="ECO:0000256" key="1">
    <source>
        <dbReference type="PIRNR" id="PIRNR032126"/>
    </source>
</evidence>
<accession>A0A849KE63</accession>
<evidence type="ECO:0000313" key="5">
    <source>
        <dbReference type="Proteomes" id="UP000574931"/>
    </source>
</evidence>
<dbReference type="PIRSF" id="PIRSF032126">
    <property type="entry name" value="F0F1_ATP_synthase_subunit_I"/>
    <property type="match status" value="1"/>
</dbReference>
<feature type="transmembrane region" description="Helical" evidence="3">
    <location>
        <begin position="89"/>
        <end position="110"/>
    </location>
</feature>
<dbReference type="Proteomes" id="UP000574931">
    <property type="component" value="Unassembled WGS sequence"/>
</dbReference>
<name>A0A849KE63_9HYPH</name>
<dbReference type="Pfam" id="PF09527">
    <property type="entry name" value="ATPase_gene1"/>
    <property type="match status" value="1"/>
</dbReference>
<organism evidence="4 5">
    <name type="scientific">Ochrobactrum soli</name>
    <dbReference type="NCBI Taxonomy" id="2448455"/>
    <lineage>
        <taxon>Bacteria</taxon>
        <taxon>Pseudomonadati</taxon>
        <taxon>Pseudomonadota</taxon>
        <taxon>Alphaproteobacteria</taxon>
        <taxon>Hyphomicrobiales</taxon>
        <taxon>Brucellaceae</taxon>
        <taxon>Brucella/Ochrobactrum group</taxon>
        <taxon>Ochrobactrum</taxon>
    </lineage>
</organism>
<keyword evidence="1" id="KW-0406">Ion transport</keyword>
<keyword evidence="5" id="KW-1185">Reference proteome</keyword>
<evidence type="ECO:0000313" key="4">
    <source>
        <dbReference type="EMBL" id="NNU58733.1"/>
    </source>
</evidence>
<comment type="similarity">
    <text evidence="1">Belongs to the bacterial AtpI family.</text>
</comment>
<comment type="caution">
    <text evidence="4">The sequence shown here is derived from an EMBL/GenBank/DDBJ whole genome shotgun (WGS) entry which is preliminary data.</text>
</comment>
<protein>
    <recommendedName>
        <fullName evidence="1">ATP synthase protein I</fullName>
    </recommendedName>
</protein>
<dbReference type="AlphaFoldDB" id="A0A849KE63"/>
<dbReference type="InterPro" id="IPR032820">
    <property type="entry name" value="ATPase_put"/>
</dbReference>
<gene>
    <name evidence="4" type="ORF">HKX02_00485</name>
</gene>
<dbReference type="RefSeq" id="WP_109368421.1">
    <property type="nucleotide sequence ID" value="NZ_JABFCY010000001.1"/>
</dbReference>